<feature type="region of interest" description="Disordered" evidence="1">
    <location>
        <begin position="669"/>
        <end position="708"/>
    </location>
</feature>
<reference evidence="2 3" key="1">
    <citation type="journal article" date="2020" name="Biotechnol. Biofuels">
        <title>New insights from the biogas microbiome by comprehensive genome-resolved metagenomics of nearly 1600 species originating from multiple anaerobic digesters.</title>
        <authorList>
            <person name="Campanaro S."/>
            <person name="Treu L."/>
            <person name="Rodriguez-R L.M."/>
            <person name="Kovalovszki A."/>
            <person name="Ziels R.M."/>
            <person name="Maus I."/>
            <person name="Zhu X."/>
            <person name="Kougias P.G."/>
            <person name="Basile A."/>
            <person name="Luo G."/>
            <person name="Schluter A."/>
            <person name="Konstantinidis K.T."/>
            <person name="Angelidaki I."/>
        </authorList>
    </citation>
    <scope>NUCLEOTIDE SEQUENCE [LARGE SCALE GENOMIC DNA]</scope>
    <source>
        <strain evidence="2">AS04akNAM_66</strain>
    </source>
</reference>
<feature type="compositionally biased region" description="Basic and acidic residues" evidence="1">
    <location>
        <begin position="679"/>
        <end position="699"/>
    </location>
</feature>
<sequence length="708" mass="78513">MAQQSRVQTPAFKNNIRLQPQARPVDTFTAPVAIPQDRNAARLMNALSAFSTSLGGLAPQMAAADAEKAQQEQWAFEKKIEGRTQAEWVADTKAGIVMPHENELQKKALLAASGMNYGAYRANELRNKLVTEFDWDNQDPDKLIADAINNDLAQHGKERNWGAPYLREMNKLKGWAVDYKAKRTAEQFNTAKSEQAFGLIDTKTDEMIAQGMTPEATARAVRSMYSDLGAEGTLGVNYKDLDQEVVNKARHLASTQPEYALALMETQHVSKEGMKLRLADKPALRETYLSIKAEAVKALDARAETAARESFASGDLGLMLSGGLAGVDDEEIKLPSGKSITVTRKQRLEAAEKAYKAQSDTAASQGRETPVLRLSRELNDYRKNNLEHPQLKRQVTGIADMATPAALQDTEQRKALLEKVNTAKWLAHESKNTYIAYSEQKDREFVETFLLAKGSMVHKDGRAYSDDEALSFAMETTNPVSAEGQLRIDRAKPKLEARMMDLAATPGRFYGEWKAVPENYSTAYQRVYTLAQRYIAGGMEPEKAVDQAATNVKNTSTVFRGNILMDLAGMNVPDDFEESMGAIVDDFAQRNPLTMQKNGIEPSDISIEPVNNPDQKSGGYFKLIDRNDRMPIVDDKGNMVTVSLEGVRAQSARRQAERVKKGDEAIHKAVEADQTEQASRARSEEIRQGKRKGFLEKEGIPLPDISGR</sequence>
<organism evidence="2 3">
    <name type="scientific">Brucella intermedia</name>
    <dbReference type="NCBI Taxonomy" id="94625"/>
    <lineage>
        <taxon>Bacteria</taxon>
        <taxon>Pseudomonadati</taxon>
        <taxon>Pseudomonadota</taxon>
        <taxon>Alphaproteobacteria</taxon>
        <taxon>Hyphomicrobiales</taxon>
        <taxon>Brucellaceae</taxon>
        <taxon>Brucella/Ochrobactrum group</taxon>
        <taxon>Brucella</taxon>
    </lineage>
</organism>
<comment type="caution">
    <text evidence="2">The sequence shown here is derived from an EMBL/GenBank/DDBJ whole genome shotgun (WGS) entry which is preliminary data.</text>
</comment>
<dbReference type="AlphaFoldDB" id="A0A7V6U153"/>
<evidence type="ECO:0000313" key="2">
    <source>
        <dbReference type="EMBL" id="HHV69690.1"/>
    </source>
</evidence>
<dbReference type="Proteomes" id="UP000551563">
    <property type="component" value="Unassembled WGS sequence"/>
</dbReference>
<accession>A0A7V6U153</accession>
<evidence type="ECO:0000256" key="1">
    <source>
        <dbReference type="SAM" id="MobiDB-lite"/>
    </source>
</evidence>
<proteinExistence type="predicted"/>
<protein>
    <submittedName>
        <fullName evidence="2">Uncharacterized protein</fullName>
    </submittedName>
</protein>
<gene>
    <name evidence="2" type="ORF">GXX48_18945</name>
</gene>
<evidence type="ECO:0000313" key="3">
    <source>
        <dbReference type="Proteomes" id="UP000551563"/>
    </source>
</evidence>
<name>A0A7V6U153_9HYPH</name>
<dbReference type="EMBL" id="DUMN01000535">
    <property type="protein sequence ID" value="HHV69690.1"/>
    <property type="molecule type" value="Genomic_DNA"/>
</dbReference>